<dbReference type="Proteomes" id="UP000027265">
    <property type="component" value="Unassembled WGS sequence"/>
</dbReference>
<feature type="region of interest" description="Disordered" evidence="1">
    <location>
        <begin position="362"/>
        <end position="490"/>
    </location>
</feature>
<dbReference type="HOGENOM" id="CLU_036222_0_0_1"/>
<protein>
    <submittedName>
        <fullName evidence="2">Uncharacterized protein</fullName>
    </submittedName>
</protein>
<feature type="compositionally biased region" description="Basic and acidic residues" evidence="1">
    <location>
        <begin position="479"/>
        <end position="490"/>
    </location>
</feature>
<feature type="compositionally biased region" description="Low complexity" evidence="1">
    <location>
        <begin position="250"/>
        <end position="261"/>
    </location>
</feature>
<feature type="compositionally biased region" description="Polar residues" evidence="1">
    <location>
        <begin position="103"/>
        <end position="114"/>
    </location>
</feature>
<feature type="compositionally biased region" description="Basic and acidic residues" evidence="1">
    <location>
        <begin position="265"/>
        <end position="275"/>
    </location>
</feature>
<name>A0A067QKB1_9AGAM</name>
<feature type="region of interest" description="Disordered" evidence="1">
    <location>
        <begin position="24"/>
        <end position="345"/>
    </location>
</feature>
<feature type="compositionally biased region" description="Low complexity" evidence="1">
    <location>
        <begin position="68"/>
        <end position="83"/>
    </location>
</feature>
<dbReference type="AlphaFoldDB" id="A0A067QKB1"/>
<evidence type="ECO:0000313" key="3">
    <source>
        <dbReference type="Proteomes" id="UP000027265"/>
    </source>
</evidence>
<feature type="compositionally biased region" description="Polar residues" evidence="1">
    <location>
        <begin position="425"/>
        <end position="442"/>
    </location>
</feature>
<reference evidence="3" key="1">
    <citation type="journal article" date="2014" name="Proc. Natl. Acad. Sci. U.S.A.">
        <title>Extensive sampling of basidiomycete genomes demonstrates inadequacy of the white-rot/brown-rot paradigm for wood decay fungi.</title>
        <authorList>
            <person name="Riley R."/>
            <person name="Salamov A.A."/>
            <person name="Brown D.W."/>
            <person name="Nagy L.G."/>
            <person name="Floudas D."/>
            <person name="Held B.W."/>
            <person name="Levasseur A."/>
            <person name="Lombard V."/>
            <person name="Morin E."/>
            <person name="Otillar R."/>
            <person name="Lindquist E.A."/>
            <person name="Sun H."/>
            <person name="LaButti K.M."/>
            <person name="Schmutz J."/>
            <person name="Jabbour D."/>
            <person name="Luo H."/>
            <person name="Baker S.E."/>
            <person name="Pisabarro A.G."/>
            <person name="Walton J.D."/>
            <person name="Blanchette R.A."/>
            <person name="Henrissat B."/>
            <person name="Martin F."/>
            <person name="Cullen D."/>
            <person name="Hibbett D.S."/>
            <person name="Grigoriev I.V."/>
        </authorList>
    </citation>
    <scope>NUCLEOTIDE SEQUENCE [LARGE SCALE GENOMIC DNA]</scope>
    <source>
        <strain evidence="3">MUCL 33604</strain>
    </source>
</reference>
<feature type="compositionally biased region" description="Basic and acidic residues" evidence="1">
    <location>
        <begin position="362"/>
        <end position="371"/>
    </location>
</feature>
<dbReference type="InParanoid" id="A0A067QKB1"/>
<feature type="compositionally biased region" description="Gly residues" evidence="1">
    <location>
        <begin position="156"/>
        <end position="165"/>
    </location>
</feature>
<organism evidence="2 3">
    <name type="scientific">Jaapia argillacea MUCL 33604</name>
    <dbReference type="NCBI Taxonomy" id="933084"/>
    <lineage>
        <taxon>Eukaryota</taxon>
        <taxon>Fungi</taxon>
        <taxon>Dikarya</taxon>
        <taxon>Basidiomycota</taxon>
        <taxon>Agaricomycotina</taxon>
        <taxon>Agaricomycetes</taxon>
        <taxon>Agaricomycetidae</taxon>
        <taxon>Jaapiales</taxon>
        <taxon>Jaapiaceae</taxon>
        <taxon>Jaapia</taxon>
    </lineage>
</organism>
<keyword evidence="3" id="KW-1185">Reference proteome</keyword>
<gene>
    <name evidence="2" type="ORF">JAAARDRAFT_27593</name>
</gene>
<feature type="compositionally biased region" description="Basic and acidic residues" evidence="1">
    <location>
        <begin position="282"/>
        <end position="292"/>
    </location>
</feature>
<feature type="compositionally biased region" description="Basic and acidic residues" evidence="1">
    <location>
        <begin position="447"/>
        <end position="460"/>
    </location>
</feature>
<accession>A0A067QKB1</accession>
<dbReference type="OrthoDB" id="2687798at2759"/>
<feature type="compositionally biased region" description="Gly residues" evidence="1">
    <location>
        <begin position="461"/>
        <end position="478"/>
    </location>
</feature>
<proteinExistence type="predicted"/>
<evidence type="ECO:0000313" key="2">
    <source>
        <dbReference type="EMBL" id="KDQ63927.1"/>
    </source>
</evidence>
<feature type="compositionally biased region" description="Polar residues" evidence="1">
    <location>
        <begin position="24"/>
        <end position="67"/>
    </location>
</feature>
<sequence>MLSTRTTILRTSLSRARLLHTSPTLFASNTSGGQDASISQGHTTSPSNKSPRDPQSQSASSGINQRASSSDSYSLDASSSEPSQHQKHTPKGGNPEGVGFTDQVGSQSASSPGSGTVGEHGKKGEEEASAPGFVASVKQALGVGTSAGEVKQNRCGGEGVTGTGTGPRQAGNRKFHTSAFVSEAGNGAGAGGVPDAARQPKEPTYGEQNEHLRHKKNAGEEPELPSRRSKSGGEEVDRITNPAGGKTQRRSFSTTSSSNSKTTKHTTDSYMKDADTTPPPDKTTHTVADLHGEGSQVQKASEPEPATGGWTPLANSILPDTNSTQGSIPEKSQQKRGFVTSAISSSRRGFFTSAAPFQAKHSAESYFKDVDSSPPPDQKTHTVADADTEGGAQVQRASEAASGEWSRAGVGEGEDGKDVGGYESVSKTEPYSASTPSSQEGQSDLRYGGKEKWNEDEGKGKGGVSGRGEGPHGGSRGGRGPEGKRNREGM</sequence>
<dbReference type="EMBL" id="KL197709">
    <property type="protein sequence ID" value="KDQ63927.1"/>
    <property type="molecule type" value="Genomic_DNA"/>
</dbReference>
<feature type="compositionally biased region" description="Polar residues" evidence="1">
    <location>
        <begin position="318"/>
        <end position="331"/>
    </location>
</feature>
<evidence type="ECO:0000256" key="1">
    <source>
        <dbReference type="SAM" id="MobiDB-lite"/>
    </source>
</evidence>